<protein>
    <submittedName>
        <fullName evidence="2">Triphosphoribosyl-dephospho-CoA synthase</fullName>
    </submittedName>
</protein>
<comment type="caution">
    <text evidence="2">The sequence shown here is derived from an EMBL/GenBank/DDBJ whole genome shotgun (WGS) entry which is preliminary data.</text>
</comment>
<dbReference type="PANTHER" id="PTHR42280:SF1">
    <property type="entry name" value="CITG FAMILY PROTEIN"/>
    <property type="match status" value="1"/>
</dbReference>
<dbReference type="PANTHER" id="PTHR42280">
    <property type="entry name" value="CITG FAMILY PROTEIN"/>
    <property type="match status" value="1"/>
</dbReference>
<sequence length="292" mass="31048">MPAASTFLQTMRTPAQNAELALLLEVAGTPKPGNVDRKRDLPDLRFEHFLAGAVGAQDGLRAAGRGDPVGSAFERSVEGMAEQRGGNTQFGALLLLTPLVRTAGDDEIEELTPEAAAATVAATTVEDAVDFYRAFDHVDVRAGDPPEDMEPLDVRRGSDAADAVRDRGLTLQELMAESSERDGVAREWTDGFEETFAVADRIADSDEPLPARAADAFLWLLARRPDTHVAKKHGASTARSVMVRAQEAREGGPDLVAAFSESLVESGINPGTTADVVAAALFVALERDGLEV</sequence>
<dbReference type="InterPro" id="IPR002736">
    <property type="entry name" value="CitG"/>
</dbReference>
<dbReference type="GO" id="GO:0005524">
    <property type="term" value="F:ATP binding"/>
    <property type="evidence" value="ECO:0007669"/>
    <property type="project" value="InterPro"/>
</dbReference>
<organism evidence="2 3">
    <name type="scientific">Natronoarchaeum mannanilyticum</name>
    <dbReference type="NCBI Taxonomy" id="926360"/>
    <lineage>
        <taxon>Archaea</taxon>
        <taxon>Methanobacteriati</taxon>
        <taxon>Methanobacteriota</taxon>
        <taxon>Stenosarchaea group</taxon>
        <taxon>Halobacteria</taxon>
        <taxon>Halobacteriales</taxon>
        <taxon>Natronoarchaeaceae</taxon>
    </lineage>
</organism>
<evidence type="ECO:0000313" key="2">
    <source>
        <dbReference type="EMBL" id="GAA0677672.1"/>
    </source>
</evidence>
<keyword evidence="3" id="KW-1185">Reference proteome</keyword>
<dbReference type="Pfam" id="PF01874">
    <property type="entry name" value="CitG"/>
    <property type="match status" value="1"/>
</dbReference>
<evidence type="ECO:0000256" key="1">
    <source>
        <dbReference type="SAM" id="MobiDB-lite"/>
    </source>
</evidence>
<name>A0AAV3TCS7_9EURY</name>
<evidence type="ECO:0000313" key="3">
    <source>
        <dbReference type="Proteomes" id="UP001500420"/>
    </source>
</evidence>
<accession>A0AAV3TCS7</accession>
<dbReference type="EMBL" id="BAAADV010000007">
    <property type="protein sequence ID" value="GAA0677672.1"/>
    <property type="molecule type" value="Genomic_DNA"/>
</dbReference>
<dbReference type="Proteomes" id="UP001500420">
    <property type="component" value="Unassembled WGS sequence"/>
</dbReference>
<feature type="compositionally biased region" description="Basic and acidic residues" evidence="1">
    <location>
        <begin position="152"/>
        <end position="161"/>
    </location>
</feature>
<dbReference type="GO" id="GO:0046917">
    <property type="term" value="F:triphosphoribosyl-dephospho-CoA synthase activity"/>
    <property type="evidence" value="ECO:0007669"/>
    <property type="project" value="InterPro"/>
</dbReference>
<proteinExistence type="predicted"/>
<gene>
    <name evidence="2" type="ORF">GCM10009020_27180</name>
</gene>
<feature type="region of interest" description="Disordered" evidence="1">
    <location>
        <begin position="142"/>
        <end position="161"/>
    </location>
</feature>
<dbReference type="AlphaFoldDB" id="A0AAV3TCS7"/>
<reference evidence="2 3" key="1">
    <citation type="journal article" date="2019" name="Int. J. Syst. Evol. Microbiol.">
        <title>The Global Catalogue of Microorganisms (GCM) 10K type strain sequencing project: providing services to taxonomists for standard genome sequencing and annotation.</title>
        <authorList>
            <consortium name="The Broad Institute Genomics Platform"/>
            <consortium name="The Broad Institute Genome Sequencing Center for Infectious Disease"/>
            <person name="Wu L."/>
            <person name="Ma J."/>
        </authorList>
    </citation>
    <scope>NUCLEOTIDE SEQUENCE [LARGE SCALE GENOMIC DNA]</scope>
    <source>
        <strain evidence="2 3">JCM 16328</strain>
    </source>
</reference>
<dbReference type="Gene3D" id="1.10.4200.10">
    <property type="entry name" value="Triphosphoribosyl-dephospho-CoA protein"/>
    <property type="match status" value="1"/>
</dbReference>